<feature type="compositionally biased region" description="Low complexity" evidence="10">
    <location>
        <begin position="577"/>
        <end position="589"/>
    </location>
</feature>
<name>A0A975FNI4_9MICO</name>
<evidence type="ECO:0000256" key="4">
    <source>
        <dbReference type="ARBA" id="ARBA00022670"/>
    </source>
</evidence>
<dbReference type="GO" id="GO:0008236">
    <property type="term" value="F:serine-type peptidase activity"/>
    <property type="evidence" value="ECO:0007669"/>
    <property type="project" value="UniProtKB-UniRule"/>
</dbReference>
<dbReference type="Gene3D" id="2.120.10.60">
    <property type="entry name" value="Tricorn protease N-terminal domain"/>
    <property type="match status" value="1"/>
</dbReference>
<feature type="active site" description="Charge relay system" evidence="8">
    <location>
        <position position="1069"/>
    </location>
</feature>
<dbReference type="SUPFAM" id="SSF69304">
    <property type="entry name" value="Tricorn protease N-terminal domain"/>
    <property type="match status" value="1"/>
</dbReference>
<dbReference type="PANTHER" id="PTHR43253">
    <property type="entry name" value="TRICORN PROTEASE HOMOLOG 2-RELATED"/>
    <property type="match status" value="1"/>
</dbReference>
<comment type="subcellular location">
    <subcellularLocation>
        <location evidence="1 7">Cytoplasm</location>
    </subcellularLocation>
</comment>
<evidence type="ECO:0000256" key="1">
    <source>
        <dbReference type="ARBA" id="ARBA00004496"/>
    </source>
</evidence>
<dbReference type="Gene3D" id="3.90.226.10">
    <property type="entry name" value="2-enoyl-CoA Hydratase, Chain A, domain 1"/>
    <property type="match status" value="1"/>
</dbReference>
<evidence type="ECO:0000256" key="10">
    <source>
        <dbReference type="SAM" id="MobiDB-lite"/>
    </source>
</evidence>
<dbReference type="Gene3D" id="2.30.42.10">
    <property type="match status" value="1"/>
</dbReference>
<keyword evidence="6 7" id="KW-0720">Serine protease</keyword>
<keyword evidence="3 7" id="KW-0963">Cytoplasm</keyword>
<feature type="domain" description="Tail specific protease" evidence="11">
    <location>
        <begin position="890"/>
        <end position="1080"/>
    </location>
</feature>
<dbReference type="InterPro" id="IPR029045">
    <property type="entry name" value="ClpP/crotonase-like_dom_sf"/>
</dbReference>
<evidence type="ECO:0000256" key="7">
    <source>
        <dbReference type="PIRNR" id="PIRNR036421"/>
    </source>
</evidence>
<keyword evidence="4 7" id="KW-0645">Protease</keyword>
<dbReference type="InterPro" id="IPR005151">
    <property type="entry name" value="Tail-specific_protease"/>
</dbReference>
<evidence type="ECO:0000256" key="6">
    <source>
        <dbReference type="ARBA" id="ARBA00022825"/>
    </source>
</evidence>
<keyword evidence="5 7" id="KW-0378">Hydrolase</keyword>
<dbReference type="PIRSF" id="PIRSF036421">
    <property type="entry name" value="Tricorn_protease"/>
    <property type="match status" value="1"/>
</dbReference>
<evidence type="ECO:0000256" key="2">
    <source>
        <dbReference type="ARBA" id="ARBA00008524"/>
    </source>
</evidence>
<dbReference type="EC" id="3.4.21.-" evidence="7"/>
<dbReference type="RefSeq" id="WP_210900904.1">
    <property type="nucleotide sequence ID" value="NZ_CP071696.1"/>
</dbReference>
<comment type="similarity">
    <text evidence="2 7">Belongs to the peptidase S41B family.</text>
</comment>
<dbReference type="SUPFAM" id="SSF50156">
    <property type="entry name" value="PDZ domain-like"/>
    <property type="match status" value="1"/>
</dbReference>
<dbReference type="SUPFAM" id="SSF82171">
    <property type="entry name" value="DPP6 N-terminal domain-like"/>
    <property type="match status" value="1"/>
</dbReference>
<dbReference type="GO" id="GO:0006508">
    <property type="term" value="P:proteolysis"/>
    <property type="evidence" value="ECO:0007669"/>
    <property type="project" value="UniProtKB-UniRule"/>
</dbReference>
<feature type="region of interest" description="Disordered" evidence="10">
    <location>
        <begin position="567"/>
        <end position="601"/>
    </location>
</feature>
<feature type="active site" description="Nucleophile" evidence="8">
    <location>
        <position position="1011"/>
    </location>
</feature>
<dbReference type="InterPro" id="IPR029414">
    <property type="entry name" value="Tricorn_PDZ"/>
</dbReference>
<protein>
    <recommendedName>
        <fullName evidence="7">Tricorn protease homolog</fullName>
        <ecNumber evidence="7">3.4.21.-</ecNumber>
    </recommendedName>
</protein>
<dbReference type="InterPro" id="IPR028204">
    <property type="entry name" value="Tricorn_C1"/>
</dbReference>
<dbReference type="PANTHER" id="PTHR43253:SF1">
    <property type="entry name" value="TRICORN PROTEASE HOMOLOG 2-RELATED"/>
    <property type="match status" value="1"/>
</dbReference>
<accession>A0A975FNI4</accession>
<dbReference type="Pfam" id="PF14685">
    <property type="entry name" value="PDZ_Tricorn"/>
    <property type="match status" value="1"/>
</dbReference>
<evidence type="ECO:0000313" key="12">
    <source>
        <dbReference type="EMBL" id="QTX05685.1"/>
    </source>
</evidence>
<evidence type="ECO:0000256" key="9">
    <source>
        <dbReference type="PIRSR" id="PIRSR036421-3"/>
    </source>
</evidence>
<dbReference type="EMBL" id="CP071696">
    <property type="protein sequence ID" value="QTX05685.1"/>
    <property type="molecule type" value="Genomic_DNA"/>
</dbReference>
<dbReference type="SMART" id="SM00245">
    <property type="entry name" value="TSPc"/>
    <property type="match status" value="1"/>
</dbReference>
<dbReference type="InterPro" id="IPR015943">
    <property type="entry name" value="WD40/YVTN_repeat-like_dom_sf"/>
</dbReference>
<organism evidence="12 13">
    <name type="scientific">Agromyces archimandritae</name>
    <dbReference type="NCBI Taxonomy" id="2781962"/>
    <lineage>
        <taxon>Bacteria</taxon>
        <taxon>Bacillati</taxon>
        <taxon>Actinomycetota</taxon>
        <taxon>Actinomycetes</taxon>
        <taxon>Micrococcales</taxon>
        <taxon>Microbacteriaceae</taxon>
        <taxon>Agromyces</taxon>
    </lineage>
</organism>
<feature type="active site" description="Charge relay system" evidence="8">
    <location>
        <position position="783"/>
    </location>
</feature>
<sequence>MPLFPVSAAPPIVVPVTPTTTYVRFPHLHEDRLAFIADDDVWIAPVAGGTATRLTNDRAPARTPRFSPDGRWIAYISHRDGHPEVFVVDAAGGESRRLSWWGASATVLLGWTADGRVLAGTNAGQLLRDTVVHAVGLDGRVERMPYGPAWGLARRDDGAVALVTPGSRPPAWWKRYRGGTAPRLWLDASGEGSWSRLLPEDAASVVDPMWVDGRLVFVSDRAAVFPDRADEQANLWVWEGEPGAGEPRQLTRQGPDLGYVRDASTDGRRIVWHSRGRVWMLDRLDGEPRPIELALPGVRPRSFLVKAAEQLNAIAPDHGADGSLMGVRGAVYWVTHRDGPARALVADSAVRVREPQLLGRTGLAVWVTDAAGEDALEVRPLTGDVALEVRPLTGDAAPRLLAEGRLGRVLHLAADPAGGRVAVITHDGRILLVAVADGAITEIGVSGDGEAMHPSFSPDGRYLLWTQPAPQAEMDPQRLMIADLAAAEPAPIALTSGIVHDHSPAFTRDGKHIVFLSNRTFDPIYDEQSFDLAFTGSTRPWLLPISAAEPAPFGPSVEGWRLSAAPGAPGGAGAAGASGAASGADADAPPASPELDVEGAEDRILPFPVPSDAYRELRAADGGVLWVREAGDAGVIGSRRPQFGADPAPDTLEFWSFAERRVIRVADRVDEYAVSGDGTRVVVRTKQDVTVQPAGRKPAEDSGEAVKVDLSRIRLEVDPAAERRQMFDENARLMRDHYWRADMNGVDWEAVAGRWRPVVDAVATHDDLVDLLWETVAELNTSHAYIQPKLPLGDASRRIGLLGADLSPADGGWRIDRILPGLTTDPEARSPLRAAGVDAAPGDLIVAVDGVPVDPAFGPAAALTGAAGKPVELTLRSGSPGSSLAAGTDRRVVVVPLDDEEVLRYQDWVRSRREYVREHSGGRLGYVHVPDMQSKGWAQLHRDLRTASRAEGLIADVRYNRGGHTSQLVISALAAEVIGWNRARHYETAFTYPEVARRGPLVLVANEYSGSDGDIVNAAAQALGLGPVVGVRTWGGVVGIDGRYRLVDGTGVTQPRYSYWFEGKEWGVENHGVDPDIEVVHTPGDYFTAADPQLDRAIAEALARLDAAPAKQPPPMPAPRVRAE</sequence>
<dbReference type="Gene3D" id="2.130.10.10">
    <property type="entry name" value="YVTN repeat-like/Quinoprotein amine dehydrogenase"/>
    <property type="match status" value="1"/>
</dbReference>
<evidence type="ECO:0000313" key="13">
    <source>
        <dbReference type="Proteomes" id="UP000671914"/>
    </source>
</evidence>
<evidence type="ECO:0000259" key="11">
    <source>
        <dbReference type="SMART" id="SM00245"/>
    </source>
</evidence>
<evidence type="ECO:0000256" key="3">
    <source>
        <dbReference type="ARBA" id="ARBA00022490"/>
    </source>
</evidence>
<dbReference type="Pfam" id="PF14684">
    <property type="entry name" value="Tricorn_C1"/>
    <property type="match status" value="1"/>
</dbReference>
<dbReference type="AlphaFoldDB" id="A0A975FNI4"/>
<reference evidence="12" key="1">
    <citation type="submission" date="2021-03" db="EMBL/GenBank/DDBJ databases">
        <title>Agromyces archimandritus sp. nov., isolated from the cockroach Archimandrita tessellata.</title>
        <authorList>
            <person name="Guzman J."/>
            <person name="Ortuzar M."/>
            <person name="Poehlein A."/>
            <person name="Daniel R."/>
            <person name="Trujillo M."/>
            <person name="Vilcinskas A."/>
        </authorList>
    </citation>
    <scope>NUCLEOTIDE SEQUENCE</scope>
    <source>
        <strain evidence="12">G127AT</strain>
    </source>
</reference>
<dbReference type="GO" id="GO:0005737">
    <property type="term" value="C:cytoplasm"/>
    <property type="evidence" value="ECO:0007669"/>
    <property type="project" value="UniProtKB-SubCell"/>
</dbReference>
<evidence type="ECO:0000256" key="5">
    <source>
        <dbReference type="ARBA" id="ARBA00022801"/>
    </source>
</evidence>
<dbReference type="Pfam" id="PF26549">
    <property type="entry name" value="Tricorn_N"/>
    <property type="match status" value="1"/>
</dbReference>
<proteinExistence type="inferred from homology"/>
<dbReference type="Pfam" id="PF26550">
    <property type="entry name" value="Tricorn_2nd"/>
    <property type="match status" value="1"/>
</dbReference>
<evidence type="ECO:0000256" key="8">
    <source>
        <dbReference type="PIRSR" id="PIRSR036421-1"/>
    </source>
</evidence>
<dbReference type="Gene3D" id="3.30.750.44">
    <property type="match status" value="1"/>
</dbReference>
<dbReference type="InterPro" id="IPR012393">
    <property type="entry name" value="Tricorn_protease"/>
</dbReference>
<dbReference type="Pfam" id="PF03572">
    <property type="entry name" value="Peptidase_S41"/>
    <property type="match status" value="1"/>
</dbReference>
<keyword evidence="13" id="KW-1185">Reference proteome</keyword>
<dbReference type="CDD" id="cd07562">
    <property type="entry name" value="Peptidase_S41_TRI"/>
    <property type="match status" value="1"/>
</dbReference>
<comment type="function">
    <text evidence="7">Degrades oligopeptides.</text>
</comment>
<dbReference type="KEGG" id="aarc:G127AT_05625"/>
<dbReference type="InterPro" id="IPR036034">
    <property type="entry name" value="PDZ_sf"/>
</dbReference>
<dbReference type="Proteomes" id="UP000671914">
    <property type="component" value="Chromosome"/>
</dbReference>
<dbReference type="SUPFAM" id="SSF52096">
    <property type="entry name" value="ClpP/crotonase"/>
    <property type="match status" value="1"/>
</dbReference>
<feature type="site" description="Transition state stabilizer; via amide nitrogen" evidence="9">
    <location>
        <position position="1012"/>
    </location>
</feature>
<gene>
    <name evidence="12" type="ORF">G127AT_05625</name>
</gene>